<proteinExistence type="predicted"/>
<reference evidence="3 4" key="1">
    <citation type="submission" date="2018-09" db="EMBL/GenBank/DDBJ databases">
        <title>Genomic investigation of the strawberry pathogen Phytophthora fragariae indicates pathogenicity is determined by transcriptional variation in three key races.</title>
        <authorList>
            <person name="Adams T.M."/>
            <person name="Armitage A.D."/>
            <person name="Sobczyk M.K."/>
            <person name="Bates H.J."/>
            <person name="Dunwell J.M."/>
            <person name="Nellist C.F."/>
            <person name="Harrison R.J."/>
        </authorList>
    </citation>
    <scope>NUCLEOTIDE SEQUENCE [LARGE SCALE GENOMIC DNA]</scope>
    <source>
        <strain evidence="3 4">NOV-77</strain>
    </source>
</reference>
<organism evidence="3 4">
    <name type="scientific">Phytophthora fragariae</name>
    <dbReference type="NCBI Taxonomy" id="53985"/>
    <lineage>
        <taxon>Eukaryota</taxon>
        <taxon>Sar</taxon>
        <taxon>Stramenopiles</taxon>
        <taxon>Oomycota</taxon>
        <taxon>Peronosporomycetes</taxon>
        <taxon>Peronosporales</taxon>
        <taxon>Peronosporaceae</taxon>
        <taxon>Phytophthora</taxon>
    </lineage>
</organism>
<evidence type="ECO:0000256" key="1">
    <source>
        <dbReference type="SAM" id="MobiDB-lite"/>
    </source>
</evidence>
<comment type="caution">
    <text evidence="3">The sequence shown here is derived from an EMBL/GenBank/DDBJ whole genome shotgun (WGS) entry which is preliminary data.</text>
</comment>
<sequence length="69" mass="7218">MLLKIIGVAISLSTITTCAARAHHLLACECRGGVECLGAGSRPSRTDTRTTDGPRTTPSPPPQAKCQGW</sequence>
<dbReference type="EMBL" id="QXFY01005718">
    <property type="protein sequence ID" value="KAE9271161.1"/>
    <property type="molecule type" value="Genomic_DNA"/>
</dbReference>
<evidence type="ECO:0008006" key="5">
    <source>
        <dbReference type="Google" id="ProtNLM"/>
    </source>
</evidence>
<protein>
    <recommendedName>
        <fullName evidence="5">RxLR effector protein</fullName>
    </recommendedName>
</protein>
<accession>A0A6G0Q5P2</accession>
<evidence type="ECO:0000313" key="4">
    <source>
        <dbReference type="Proteomes" id="UP000486351"/>
    </source>
</evidence>
<evidence type="ECO:0000313" key="3">
    <source>
        <dbReference type="EMBL" id="KAE9271161.1"/>
    </source>
</evidence>
<feature type="region of interest" description="Disordered" evidence="1">
    <location>
        <begin position="38"/>
        <end position="69"/>
    </location>
</feature>
<dbReference type="AlphaFoldDB" id="A0A6G0Q5P2"/>
<evidence type="ECO:0000256" key="2">
    <source>
        <dbReference type="SAM" id="SignalP"/>
    </source>
</evidence>
<name>A0A6G0Q5P2_9STRA</name>
<gene>
    <name evidence="3" type="ORF">PF008_g30422</name>
</gene>
<feature type="chain" id="PRO_5026144759" description="RxLR effector protein" evidence="2">
    <location>
        <begin position="21"/>
        <end position="69"/>
    </location>
</feature>
<feature type="signal peptide" evidence="2">
    <location>
        <begin position="1"/>
        <end position="20"/>
    </location>
</feature>
<dbReference type="Proteomes" id="UP000486351">
    <property type="component" value="Unassembled WGS sequence"/>
</dbReference>
<keyword evidence="2" id="KW-0732">Signal</keyword>